<feature type="transmembrane region" description="Helical" evidence="1">
    <location>
        <begin position="224"/>
        <end position="247"/>
    </location>
</feature>
<keyword evidence="1" id="KW-0812">Transmembrane</keyword>
<keyword evidence="1" id="KW-1133">Transmembrane helix</keyword>
<sequence>MLLDTTHLYKLLESSKLIIFGTDEIITFLLKIPVIKPLTANYFQIYPLPNHQEIILIPPGNYYLEIANDAYWTNEKCKPIHTYILCTERTQLLDNCTLQSLPRCTTAKISNNYEISVQLRNHQLLTAFKHGHDVIEDCHGHITRRSITGTNLLSSTCRVIIGSSTYDNTTPIFEIDVPRFTPQLLDAHHQVPFNLKHLRDSKELHLEAIQIADPPIHLQPATYFIHYSFTSILVIITIVATVLAIKFRVRLYTLFRKPTRVIRIKKIKDPHPEMELQTLTGPQAPTLYPTLNVDVQSSRREEL</sequence>
<comment type="caution">
    <text evidence="2">The sequence shown here is derived from an EMBL/GenBank/DDBJ whole genome shotgun (WGS) entry which is preliminary data.</text>
</comment>
<organism evidence="2 3">
    <name type="scientific">Ignelater luminosus</name>
    <name type="common">Cucubano</name>
    <name type="synonym">Pyrophorus luminosus</name>
    <dbReference type="NCBI Taxonomy" id="2038154"/>
    <lineage>
        <taxon>Eukaryota</taxon>
        <taxon>Metazoa</taxon>
        <taxon>Ecdysozoa</taxon>
        <taxon>Arthropoda</taxon>
        <taxon>Hexapoda</taxon>
        <taxon>Insecta</taxon>
        <taxon>Pterygota</taxon>
        <taxon>Neoptera</taxon>
        <taxon>Endopterygota</taxon>
        <taxon>Coleoptera</taxon>
        <taxon>Polyphaga</taxon>
        <taxon>Elateriformia</taxon>
        <taxon>Elateroidea</taxon>
        <taxon>Elateridae</taxon>
        <taxon>Agrypninae</taxon>
        <taxon>Pyrophorini</taxon>
        <taxon>Ignelater</taxon>
    </lineage>
</organism>
<name>A0A8K0CTA1_IGNLU</name>
<protein>
    <submittedName>
        <fullName evidence="2">Uncharacterized protein</fullName>
    </submittedName>
</protein>
<accession>A0A8K0CTA1</accession>
<evidence type="ECO:0000313" key="2">
    <source>
        <dbReference type="EMBL" id="KAF2893288.1"/>
    </source>
</evidence>
<dbReference type="Proteomes" id="UP000801492">
    <property type="component" value="Unassembled WGS sequence"/>
</dbReference>
<proteinExistence type="predicted"/>
<dbReference type="EMBL" id="VTPC01008098">
    <property type="protein sequence ID" value="KAF2893288.1"/>
    <property type="molecule type" value="Genomic_DNA"/>
</dbReference>
<dbReference type="OrthoDB" id="6762358at2759"/>
<dbReference type="AlphaFoldDB" id="A0A8K0CTA1"/>
<keyword evidence="1" id="KW-0472">Membrane</keyword>
<evidence type="ECO:0000256" key="1">
    <source>
        <dbReference type="SAM" id="Phobius"/>
    </source>
</evidence>
<reference evidence="2" key="1">
    <citation type="submission" date="2019-08" db="EMBL/GenBank/DDBJ databases">
        <title>The genome of the North American firefly Photinus pyralis.</title>
        <authorList>
            <consortium name="Photinus pyralis genome working group"/>
            <person name="Fallon T.R."/>
            <person name="Sander Lower S.E."/>
            <person name="Weng J.-K."/>
        </authorList>
    </citation>
    <scope>NUCLEOTIDE SEQUENCE</scope>
    <source>
        <strain evidence="2">TRF0915ILg1</strain>
        <tissue evidence="2">Whole body</tissue>
    </source>
</reference>
<gene>
    <name evidence="2" type="ORF">ILUMI_12884</name>
</gene>
<evidence type="ECO:0000313" key="3">
    <source>
        <dbReference type="Proteomes" id="UP000801492"/>
    </source>
</evidence>
<keyword evidence="3" id="KW-1185">Reference proteome</keyword>